<proteinExistence type="predicted"/>
<dbReference type="EMBL" id="DXBY01000153">
    <property type="protein sequence ID" value="HIZ35888.1"/>
    <property type="molecule type" value="Genomic_DNA"/>
</dbReference>
<dbReference type="Proteomes" id="UP000824037">
    <property type="component" value="Unassembled WGS sequence"/>
</dbReference>
<evidence type="ECO:0000256" key="2">
    <source>
        <dbReference type="ARBA" id="ARBA00023027"/>
    </source>
</evidence>
<dbReference type="Pfam" id="PF02826">
    <property type="entry name" value="2-Hacid_dh_C"/>
    <property type="match status" value="1"/>
</dbReference>
<protein>
    <submittedName>
        <fullName evidence="4">Hydroxyacid dehydrogenase</fullName>
    </submittedName>
</protein>
<name>A0A9D2J459_9MICO</name>
<dbReference type="GO" id="GO:0051287">
    <property type="term" value="F:NAD binding"/>
    <property type="evidence" value="ECO:0007669"/>
    <property type="project" value="InterPro"/>
</dbReference>
<reference evidence="4" key="2">
    <citation type="submission" date="2021-04" db="EMBL/GenBank/DDBJ databases">
        <authorList>
            <person name="Gilroy R."/>
        </authorList>
    </citation>
    <scope>NUCLEOTIDE SEQUENCE</scope>
    <source>
        <strain evidence="4">ChiGjej4B4-7305</strain>
    </source>
</reference>
<dbReference type="PANTHER" id="PTHR10996:SF178">
    <property type="entry name" value="2-HYDROXYACID DEHYDROGENASE YGL185C-RELATED"/>
    <property type="match status" value="1"/>
</dbReference>
<evidence type="ECO:0000313" key="5">
    <source>
        <dbReference type="Proteomes" id="UP000824037"/>
    </source>
</evidence>
<dbReference type="GO" id="GO:0030267">
    <property type="term" value="F:glyoxylate reductase (NADPH) activity"/>
    <property type="evidence" value="ECO:0007669"/>
    <property type="project" value="TreeGrafter"/>
</dbReference>
<keyword evidence="2" id="KW-0520">NAD</keyword>
<reference evidence="4" key="1">
    <citation type="journal article" date="2021" name="PeerJ">
        <title>Extensive microbial diversity within the chicken gut microbiome revealed by metagenomics and culture.</title>
        <authorList>
            <person name="Gilroy R."/>
            <person name="Ravi A."/>
            <person name="Getino M."/>
            <person name="Pursley I."/>
            <person name="Horton D.L."/>
            <person name="Alikhan N.F."/>
            <person name="Baker D."/>
            <person name="Gharbi K."/>
            <person name="Hall N."/>
            <person name="Watson M."/>
            <person name="Adriaenssens E.M."/>
            <person name="Foster-Nyarko E."/>
            <person name="Jarju S."/>
            <person name="Secka A."/>
            <person name="Antonio M."/>
            <person name="Oren A."/>
            <person name="Chaudhuri R.R."/>
            <person name="La Ragione R."/>
            <person name="Hildebrand F."/>
            <person name="Pallen M.J."/>
        </authorList>
    </citation>
    <scope>NUCLEOTIDE SEQUENCE</scope>
    <source>
        <strain evidence="4">ChiGjej4B4-7305</strain>
    </source>
</reference>
<accession>A0A9D2J459</accession>
<comment type="caution">
    <text evidence="4">The sequence shown here is derived from an EMBL/GenBank/DDBJ whole genome shotgun (WGS) entry which is preliminary data.</text>
</comment>
<gene>
    <name evidence="4" type="ORF">H9815_08925</name>
</gene>
<evidence type="ECO:0000313" key="4">
    <source>
        <dbReference type="EMBL" id="HIZ35888.1"/>
    </source>
</evidence>
<dbReference type="GO" id="GO:0016618">
    <property type="term" value="F:hydroxypyruvate reductase [NAD(P)H] activity"/>
    <property type="evidence" value="ECO:0007669"/>
    <property type="project" value="TreeGrafter"/>
</dbReference>
<dbReference type="InterPro" id="IPR050223">
    <property type="entry name" value="D-isomer_2-hydroxyacid_DH"/>
</dbReference>
<dbReference type="Gene3D" id="3.40.50.720">
    <property type="entry name" value="NAD(P)-binding Rossmann-like Domain"/>
    <property type="match status" value="2"/>
</dbReference>
<evidence type="ECO:0000256" key="1">
    <source>
        <dbReference type="ARBA" id="ARBA00023002"/>
    </source>
</evidence>
<organism evidence="4 5">
    <name type="scientific">Candidatus Ruania gallistercoris</name>
    <dbReference type="NCBI Taxonomy" id="2838746"/>
    <lineage>
        <taxon>Bacteria</taxon>
        <taxon>Bacillati</taxon>
        <taxon>Actinomycetota</taxon>
        <taxon>Actinomycetes</taxon>
        <taxon>Micrococcales</taxon>
        <taxon>Ruaniaceae</taxon>
        <taxon>Ruania</taxon>
    </lineage>
</organism>
<dbReference type="AlphaFoldDB" id="A0A9D2J459"/>
<dbReference type="PANTHER" id="PTHR10996">
    <property type="entry name" value="2-HYDROXYACID DEHYDROGENASE-RELATED"/>
    <property type="match status" value="1"/>
</dbReference>
<dbReference type="InterPro" id="IPR006140">
    <property type="entry name" value="D-isomer_DH_NAD-bd"/>
</dbReference>
<dbReference type="GO" id="GO:0005829">
    <property type="term" value="C:cytosol"/>
    <property type="evidence" value="ECO:0007669"/>
    <property type="project" value="TreeGrafter"/>
</dbReference>
<keyword evidence="1" id="KW-0560">Oxidoreductase</keyword>
<dbReference type="InterPro" id="IPR036291">
    <property type="entry name" value="NAD(P)-bd_dom_sf"/>
</dbReference>
<sequence length="332" mass="35457">MTHPRAFVAIRPEEFDRLFDAATAAELERLTSLDRAVGAGKVELPEDVADRYDVLITSWSTQRFPPEQLQGDRLQLAVHAAGSVRGLFSRDSLGGRLRLAQGGADAMAVAVAELSVTLALVLLRNVHTHDRGLQTTRDWVAGGRGMLGRSVHEQRVGIVGLSRVGRSAARMMAGLGVTRMSAYDPYAAPESAPGIALVDLDELCRTSDVLLVCAPVTAETRGLLGAEQFAALPDGAVLINAGRSAVTDEAALVQELLTGRISAGLDVFDTEPLPTDSPLFGRDNVVLTPHVAGGTTWSRHEQGRVVVAEVGRFLRGERLAHEVTTANYDQLA</sequence>
<evidence type="ECO:0000259" key="3">
    <source>
        <dbReference type="Pfam" id="PF02826"/>
    </source>
</evidence>
<dbReference type="CDD" id="cd12167">
    <property type="entry name" value="2-Hacid_dh_8"/>
    <property type="match status" value="1"/>
</dbReference>
<dbReference type="SUPFAM" id="SSF51735">
    <property type="entry name" value="NAD(P)-binding Rossmann-fold domains"/>
    <property type="match status" value="1"/>
</dbReference>
<feature type="domain" description="D-isomer specific 2-hydroxyacid dehydrogenase NAD-binding" evidence="3">
    <location>
        <begin position="117"/>
        <end position="292"/>
    </location>
</feature>